<protein>
    <submittedName>
        <fullName evidence="2">VOC family protein</fullName>
    </submittedName>
</protein>
<organism evidence="2 3">
    <name type="scientific">Microlunatus ginsengisoli</name>
    <dbReference type="NCBI Taxonomy" id="363863"/>
    <lineage>
        <taxon>Bacteria</taxon>
        <taxon>Bacillati</taxon>
        <taxon>Actinomycetota</taxon>
        <taxon>Actinomycetes</taxon>
        <taxon>Propionibacteriales</taxon>
        <taxon>Propionibacteriaceae</taxon>
        <taxon>Microlunatus</taxon>
    </lineage>
</organism>
<feature type="domain" description="Glyoxalase-like" evidence="1">
    <location>
        <begin position="14"/>
        <end position="124"/>
    </location>
</feature>
<accession>A0ABP7AT22</accession>
<dbReference type="InterPro" id="IPR041581">
    <property type="entry name" value="Glyoxalase_6"/>
</dbReference>
<dbReference type="Proteomes" id="UP001501490">
    <property type="component" value="Unassembled WGS sequence"/>
</dbReference>
<proteinExistence type="predicted"/>
<name>A0ABP7AT22_9ACTN</name>
<dbReference type="RefSeq" id="WP_344809315.1">
    <property type="nucleotide sequence ID" value="NZ_BAABAB010000050.1"/>
</dbReference>
<dbReference type="SUPFAM" id="SSF54593">
    <property type="entry name" value="Glyoxalase/Bleomycin resistance protein/Dihydroxybiphenyl dioxygenase"/>
    <property type="match status" value="1"/>
</dbReference>
<dbReference type="PANTHER" id="PTHR35908:SF1">
    <property type="entry name" value="CONSERVED PROTEIN"/>
    <property type="match status" value="1"/>
</dbReference>
<keyword evidence="3" id="KW-1185">Reference proteome</keyword>
<dbReference type="Gene3D" id="3.10.180.10">
    <property type="entry name" value="2,3-Dihydroxybiphenyl 1,2-Dioxygenase, domain 1"/>
    <property type="match status" value="1"/>
</dbReference>
<dbReference type="CDD" id="cd06587">
    <property type="entry name" value="VOC"/>
    <property type="match status" value="1"/>
</dbReference>
<dbReference type="EMBL" id="BAABAB010000050">
    <property type="protein sequence ID" value="GAA3639546.1"/>
    <property type="molecule type" value="Genomic_DNA"/>
</dbReference>
<evidence type="ECO:0000313" key="3">
    <source>
        <dbReference type="Proteomes" id="UP001501490"/>
    </source>
</evidence>
<dbReference type="InterPro" id="IPR029068">
    <property type="entry name" value="Glyas_Bleomycin-R_OHBP_Dase"/>
</dbReference>
<sequence length="130" mass="13648">MSTAADQPTGIVKMVTLDCADPGPVSSFYAEFLGLDVAYSDENAVMLVDGSGGPALGFGRVPDYQPPAWPNPNGSKQYHLDLAVDDIAAAESRCLELGATLADPQPGETWRVLIDPAGHPFCLTNAANWG</sequence>
<comment type="caution">
    <text evidence="2">The sequence shown here is derived from an EMBL/GenBank/DDBJ whole genome shotgun (WGS) entry which is preliminary data.</text>
</comment>
<reference evidence="3" key="1">
    <citation type="journal article" date="2019" name="Int. J. Syst. Evol. Microbiol.">
        <title>The Global Catalogue of Microorganisms (GCM) 10K type strain sequencing project: providing services to taxonomists for standard genome sequencing and annotation.</title>
        <authorList>
            <consortium name="The Broad Institute Genomics Platform"/>
            <consortium name="The Broad Institute Genome Sequencing Center for Infectious Disease"/>
            <person name="Wu L."/>
            <person name="Ma J."/>
        </authorList>
    </citation>
    <scope>NUCLEOTIDE SEQUENCE [LARGE SCALE GENOMIC DNA]</scope>
    <source>
        <strain evidence="3">JCM 16929</strain>
    </source>
</reference>
<dbReference type="Pfam" id="PF18029">
    <property type="entry name" value="Glyoxalase_6"/>
    <property type="match status" value="1"/>
</dbReference>
<evidence type="ECO:0000313" key="2">
    <source>
        <dbReference type="EMBL" id="GAA3639546.1"/>
    </source>
</evidence>
<dbReference type="PANTHER" id="PTHR35908">
    <property type="entry name" value="HYPOTHETICAL FUSION PROTEIN"/>
    <property type="match status" value="1"/>
</dbReference>
<gene>
    <name evidence="2" type="ORF">GCM10022236_47520</name>
</gene>
<evidence type="ECO:0000259" key="1">
    <source>
        <dbReference type="Pfam" id="PF18029"/>
    </source>
</evidence>